<dbReference type="InterPro" id="IPR036388">
    <property type="entry name" value="WH-like_DNA-bd_sf"/>
</dbReference>
<evidence type="ECO:0000313" key="6">
    <source>
        <dbReference type="EMBL" id="VVD76360.1"/>
    </source>
</evidence>
<evidence type="ECO:0000259" key="5">
    <source>
        <dbReference type="PROSITE" id="PS50931"/>
    </source>
</evidence>
<dbReference type="InterPro" id="IPR005119">
    <property type="entry name" value="LysR_subst-bd"/>
</dbReference>
<comment type="caution">
    <text evidence="6">The sequence shown here is derived from an EMBL/GenBank/DDBJ whole genome shotgun (WGS) entry which is preliminary data.</text>
</comment>
<dbReference type="RefSeq" id="WP_150550489.1">
    <property type="nucleotide sequence ID" value="NZ_CABPSG010000002.1"/>
</dbReference>
<evidence type="ECO:0000256" key="2">
    <source>
        <dbReference type="ARBA" id="ARBA00023015"/>
    </source>
</evidence>
<evidence type="ECO:0000313" key="7">
    <source>
        <dbReference type="Proteomes" id="UP000405357"/>
    </source>
</evidence>
<keyword evidence="2" id="KW-0805">Transcription regulation</keyword>
<evidence type="ECO:0000256" key="4">
    <source>
        <dbReference type="ARBA" id="ARBA00023163"/>
    </source>
</evidence>
<proteinExistence type="inferred from homology"/>
<feature type="domain" description="HTH lysR-type" evidence="5">
    <location>
        <begin position="1"/>
        <end position="58"/>
    </location>
</feature>
<gene>
    <name evidence="6" type="primary">cmpR_2</name>
    <name evidence="6" type="ORF">PSO31014_00861</name>
</gene>
<evidence type="ECO:0000256" key="3">
    <source>
        <dbReference type="ARBA" id="ARBA00023125"/>
    </source>
</evidence>
<name>A0ABY6VQJ2_9BURK</name>
<keyword evidence="7" id="KW-1185">Reference proteome</keyword>
<evidence type="ECO:0000256" key="1">
    <source>
        <dbReference type="ARBA" id="ARBA00009437"/>
    </source>
</evidence>
<dbReference type="EMBL" id="CABPSG010000002">
    <property type="protein sequence ID" value="VVD76360.1"/>
    <property type="molecule type" value="Genomic_DNA"/>
</dbReference>
<dbReference type="PROSITE" id="PS50931">
    <property type="entry name" value="HTH_LYSR"/>
    <property type="match status" value="1"/>
</dbReference>
<dbReference type="Pfam" id="PF03466">
    <property type="entry name" value="LysR_substrate"/>
    <property type="match status" value="1"/>
</dbReference>
<dbReference type="InterPro" id="IPR000847">
    <property type="entry name" value="LysR_HTH_N"/>
</dbReference>
<dbReference type="InterPro" id="IPR036390">
    <property type="entry name" value="WH_DNA-bd_sf"/>
</dbReference>
<accession>A0ABY6VQJ2</accession>
<comment type="similarity">
    <text evidence="1">Belongs to the LysR transcriptional regulatory family.</text>
</comment>
<dbReference type="Proteomes" id="UP000405357">
    <property type="component" value="Unassembled WGS sequence"/>
</dbReference>
<keyword evidence="4" id="KW-0804">Transcription</keyword>
<dbReference type="Pfam" id="PF00126">
    <property type="entry name" value="HTH_1"/>
    <property type="match status" value="1"/>
</dbReference>
<reference evidence="6 7" key="1">
    <citation type="submission" date="2019-08" db="EMBL/GenBank/DDBJ databases">
        <authorList>
            <person name="Peeters C."/>
        </authorList>
    </citation>
    <scope>NUCLEOTIDE SEQUENCE [LARGE SCALE GENOMIC DNA]</scope>
    <source>
        <strain evidence="6 7">LMG 31014</strain>
    </source>
</reference>
<dbReference type="Gene3D" id="1.10.10.10">
    <property type="entry name" value="Winged helix-like DNA-binding domain superfamily/Winged helix DNA-binding domain"/>
    <property type="match status" value="1"/>
</dbReference>
<dbReference type="SUPFAM" id="SSF53850">
    <property type="entry name" value="Periplasmic binding protein-like II"/>
    <property type="match status" value="1"/>
</dbReference>
<dbReference type="PANTHER" id="PTHR30427">
    <property type="entry name" value="TRANSCRIPTIONAL ACTIVATOR PROTEIN LYSR"/>
    <property type="match status" value="1"/>
</dbReference>
<keyword evidence="3" id="KW-0238">DNA-binding</keyword>
<protein>
    <submittedName>
        <fullName evidence="6">HTH-type transcriptional activator CmpR</fullName>
    </submittedName>
</protein>
<dbReference type="PANTHER" id="PTHR30427:SF1">
    <property type="entry name" value="TRANSCRIPTIONAL ACTIVATOR PROTEIN LYSR"/>
    <property type="match status" value="1"/>
</dbReference>
<organism evidence="6 7">
    <name type="scientific">Pandoraea soli</name>
    <dbReference type="NCBI Taxonomy" id="2508293"/>
    <lineage>
        <taxon>Bacteria</taxon>
        <taxon>Pseudomonadati</taxon>
        <taxon>Pseudomonadota</taxon>
        <taxon>Betaproteobacteria</taxon>
        <taxon>Burkholderiales</taxon>
        <taxon>Burkholderiaceae</taxon>
        <taxon>Pandoraea</taxon>
    </lineage>
</organism>
<sequence length="301" mass="32817">MKFKQVEAFRAVIQTGSMTAAADALHTSQPNISRLVGQLEQSVGFRLFERINGRLQLTDEGAELFRDVERAFVSLKSLEDSAAQIRRSGTGRLRVGAVPSIALTQMPEVIRRFREAHPGVAVSLLTNDSPRVAQWVASQFCDLGVVAYVSRDVSGIEATTIRDVAGVCAFPAGHRLGERDIVTPADLEYEPFIALSLVDGTRMKIDQRFREAGVVLRHKELETPYEATVCAMVAGGLGVSIVSESVARAYAGRGLLDYRRFVPDVPFTTHLLRPLHAPQSLLAQRFADTLRAVVGGDTAVT</sequence>
<dbReference type="SUPFAM" id="SSF46785">
    <property type="entry name" value="Winged helix' DNA-binding domain"/>
    <property type="match status" value="1"/>
</dbReference>
<dbReference type="PRINTS" id="PR00039">
    <property type="entry name" value="HTHLYSR"/>
</dbReference>
<dbReference type="Gene3D" id="3.40.190.290">
    <property type="match status" value="1"/>
</dbReference>